<dbReference type="InterPro" id="IPR036322">
    <property type="entry name" value="WD40_repeat_dom_sf"/>
</dbReference>
<feature type="compositionally biased region" description="Basic and acidic residues" evidence="2">
    <location>
        <begin position="584"/>
        <end position="594"/>
    </location>
</feature>
<dbReference type="GO" id="GO:0036064">
    <property type="term" value="C:ciliary basal body"/>
    <property type="evidence" value="ECO:0007669"/>
    <property type="project" value="TreeGrafter"/>
</dbReference>
<evidence type="ECO:0000256" key="1">
    <source>
        <dbReference type="SAM" id="Coils"/>
    </source>
</evidence>
<dbReference type="InterPro" id="IPR015943">
    <property type="entry name" value="WD40/YVTN_repeat-like_dom_sf"/>
</dbReference>
<dbReference type="PANTHER" id="PTHR44414">
    <property type="entry name" value="PROTEIN NEDD1"/>
    <property type="match status" value="1"/>
</dbReference>
<feature type="compositionally biased region" description="Basic and acidic residues" evidence="2">
    <location>
        <begin position="411"/>
        <end position="427"/>
    </location>
</feature>
<dbReference type="GO" id="GO:0000278">
    <property type="term" value="P:mitotic cell cycle"/>
    <property type="evidence" value="ECO:0007669"/>
    <property type="project" value="TreeGrafter"/>
</dbReference>
<dbReference type="SUPFAM" id="SSF50978">
    <property type="entry name" value="WD40 repeat-like"/>
    <property type="match status" value="1"/>
</dbReference>
<dbReference type="GO" id="GO:0007020">
    <property type="term" value="P:microtubule nucleation"/>
    <property type="evidence" value="ECO:0007669"/>
    <property type="project" value="TreeGrafter"/>
</dbReference>
<feature type="compositionally biased region" description="Low complexity" evidence="2">
    <location>
        <begin position="623"/>
        <end position="634"/>
    </location>
</feature>
<feature type="region of interest" description="Disordered" evidence="2">
    <location>
        <begin position="298"/>
        <end position="635"/>
    </location>
</feature>
<dbReference type="Proteomes" id="UP001215280">
    <property type="component" value="Unassembled WGS sequence"/>
</dbReference>
<evidence type="ECO:0000313" key="3">
    <source>
        <dbReference type="EMBL" id="KAJ7740676.1"/>
    </source>
</evidence>
<dbReference type="GO" id="GO:0043015">
    <property type="term" value="F:gamma-tubulin binding"/>
    <property type="evidence" value="ECO:0007669"/>
    <property type="project" value="TreeGrafter"/>
</dbReference>
<feature type="compositionally biased region" description="Low complexity" evidence="2">
    <location>
        <begin position="447"/>
        <end position="506"/>
    </location>
</feature>
<dbReference type="GO" id="GO:0005737">
    <property type="term" value="C:cytoplasm"/>
    <property type="evidence" value="ECO:0007669"/>
    <property type="project" value="TreeGrafter"/>
</dbReference>
<feature type="coiled-coil region" evidence="1">
    <location>
        <begin position="673"/>
        <end position="707"/>
    </location>
</feature>
<name>A0AAD7N1V1_9AGAR</name>
<protein>
    <submittedName>
        <fullName evidence="3">WD40-repeat-containing domain protein</fullName>
    </submittedName>
</protein>
<feature type="compositionally biased region" description="Polar residues" evidence="2">
    <location>
        <begin position="357"/>
        <end position="371"/>
    </location>
</feature>
<accession>A0AAD7N1V1</accession>
<dbReference type="EMBL" id="JARJLG010000126">
    <property type="protein sequence ID" value="KAJ7740676.1"/>
    <property type="molecule type" value="Genomic_DNA"/>
</dbReference>
<proteinExistence type="predicted"/>
<dbReference type="GO" id="GO:0005814">
    <property type="term" value="C:centriole"/>
    <property type="evidence" value="ECO:0007669"/>
    <property type="project" value="TreeGrafter"/>
</dbReference>
<evidence type="ECO:0000313" key="4">
    <source>
        <dbReference type="Proteomes" id="UP001215280"/>
    </source>
</evidence>
<comment type="caution">
    <text evidence="3">The sequence shown here is derived from an EMBL/GenBank/DDBJ whole genome shotgun (WGS) entry which is preliminary data.</text>
</comment>
<dbReference type="SMART" id="SM00320">
    <property type="entry name" value="WD40"/>
    <property type="match status" value="5"/>
</dbReference>
<sequence>MLAITTTQQLTIVDQSLKRGPPSSLPSCLSLLAPCTASSWSPDNLYLFLSSTNTIHQYNPALNALTDIYSSPEPIAHLVCKSKSSLVFATADKVHVLESTKVAHTFDSHKVPITSLAILNDLLASTSAGAAHVHNLLLGSHTVLRGLNLSGQRITTCAFHPHSRTRLLLGVGKQLLVYDTTRPSGPLKTIPMNDTTTGDIVSIACSPFSKTLVAVANASGNVGLVDLDKEKALFRTISLKVPLTSIAFSPEGASIYLGTEHGKLLIMDLRALDKPPKTVIISDTGCRVETMAVQKKIKGNTDSSVKPEAAAKVSGSGEENNPVRRASATVAPGGAPARTIPKVAPSPSKGRIARIGSGTSPVRRPTTSTAPKSGLSPRPSSNANPKIFSPVRDPQGSASMDDISIQSTGKRGVEKKNKAAMPEDLKDAGLLAPAKDADSAPAGPRLSATSRTRKTSSTESASTRFEARARTASSTTRTESTKSARPRSASSASRPGSSASQRSSIPAVPPLPANLAARSAMPESRTPSPDLPSVSGDPATPLPVGKRGLPLGTPEAISRPKGNGKGKGKTVVFLDGNEENVPEDNEKERERERSLSMQISPRRPSSSGLGNSASWAPSPLRNTIPTSPGSGSSSAHDLLRTIVRDVMFDFQQEQRSEMVGLHLDLLRMGRGWKKELHDLMDEYVGDLRELRDENKRLREENELLRRGY</sequence>
<dbReference type="AlphaFoldDB" id="A0AAD7N1V1"/>
<dbReference type="PANTHER" id="PTHR44414:SF1">
    <property type="entry name" value="PROTEIN NEDD1"/>
    <property type="match status" value="1"/>
</dbReference>
<evidence type="ECO:0000256" key="2">
    <source>
        <dbReference type="SAM" id="MobiDB-lite"/>
    </source>
</evidence>
<reference evidence="3" key="1">
    <citation type="submission" date="2023-03" db="EMBL/GenBank/DDBJ databases">
        <title>Massive genome expansion in bonnet fungi (Mycena s.s.) driven by repeated elements and novel gene families across ecological guilds.</title>
        <authorList>
            <consortium name="Lawrence Berkeley National Laboratory"/>
            <person name="Harder C.B."/>
            <person name="Miyauchi S."/>
            <person name="Viragh M."/>
            <person name="Kuo A."/>
            <person name="Thoen E."/>
            <person name="Andreopoulos B."/>
            <person name="Lu D."/>
            <person name="Skrede I."/>
            <person name="Drula E."/>
            <person name="Henrissat B."/>
            <person name="Morin E."/>
            <person name="Kohler A."/>
            <person name="Barry K."/>
            <person name="LaButti K."/>
            <person name="Morin E."/>
            <person name="Salamov A."/>
            <person name="Lipzen A."/>
            <person name="Mereny Z."/>
            <person name="Hegedus B."/>
            <person name="Baldrian P."/>
            <person name="Stursova M."/>
            <person name="Weitz H."/>
            <person name="Taylor A."/>
            <person name="Grigoriev I.V."/>
            <person name="Nagy L.G."/>
            <person name="Martin F."/>
            <person name="Kauserud H."/>
        </authorList>
    </citation>
    <scope>NUCLEOTIDE SEQUENCE</scope>
    <source>
        <strain evidence="3">CBHHK188m</strain>
    </source>
</reference>
<organism evidence="3 4">
    <name type="scientific">Mycena maculata</name>
    <dbReference type="NCBI Taxonomy" id="230809"/>
    <lineage>
        <taxon>Eukaryota</taxon>
        <taxon>Fungi</taxon>
        <taxon>Dikarya</taxon>
        <taxon>Basidiomycota</taxon>
        <taxon>Agaricomycotina</taxon>
        <taxon>Agaricomycetes</taxon>
        <taxon>Agaricomycetidae</taxon>
        <taxon>Agaricales</taxon>
        <taxon>Marasmiineae</taxon>
        <taxon>Mycenaceae</taxon>
        <taxon>Mycena</taxon>
    </lineage>
</organism>
<gene>
    <name evidence="3" type="ORF">DFH07DRAFT_63393</name>
</gene>
<dbReference type="GO" id="GO:0000922">
    <property type="term" value="C:spindle pole"/>
    <property type="evidence" value="ECO:0007669"/>
    <property type="project" value="TreeGrafter"/>
</dbReference>
<dbReference type="Gene3D" id="2.130.10.10">
    <property type="entry name" value="YVTN repeat-like/Quinoprotein amine dehydrogenase"/>
    <property type="match status" value="1"/>
</dbReference>
<dbReference type="InterPro" id="IPR001680">
    <property type="entry name" value="WD40_rpt"/>
</dbReference>
<feature type="compositionally biased region" description="Polar residues" evidence="2">
    <location>
        <begin position="595"/>
        <end position="615"/>
    </location>
</feature>
<keyword evidence="4" id="KW-1185">Reference proteome</keyword>
<keyword evidence="1" id="KW-0175">Coiled coil</keyword>
<dbReference type="InterPro" id="IPR052818">
    <property type="entry name" value="NEDD1_Spindle_Assembly"/>
</dbReference>